<keyword evidence="3" id="KW-1185">Reference proteome</keyword>
<keyword evidence="1" id="KW-0812">Transmembrane</keyword>
<keyword evidence="1" id="KW-1133">Transmembrane helix</keyword>
<evidence type="ECO:0000256" key="1">
    <source>
        <dbReference type="SAM" id="Phobius"/>
    </source>
</evidence>
<feature type="transmembrane region" description="Helical" evidence="1">
    <location>
        <begin position="288"/>
        <end position="309"/>
    </location>
</feature>
<protein>
    <recommendedName>
        <fullName evidence="4">4-amino-4-deoxy-L-arabinose transferase</fullName>
    </recommendedName>
</protein>
<feature type="transmembrane region" description="Helical" evidence="1">
    <location>
        <begin position="101"/>
        <end position="118"/>
    </location>
</feature>
<feature type="transmembrane region" description="Helical" evidence="1">
    <location>
        <begin position="394"/>
        <end position="412"/>
    </location>
</feature>
<keyword evidence="1" id="KW-0472">Membrane</keyword>
<accession>A0A1H4NFB6</accession>
<evidence type="ECO:0000313" key="2">
    <source>
        <dbReference type="EMBL" id="SEB93886.1"/>
    </source>
</evidence>
<feature type="transmembrane region" description="Helical" evidence="1">
    <location>
        <begin position="182"/>
        <end position="210"/>
    </location>
</feature>
<feature type="transmembrane region" description="Helical" evidence="1">
    <location>
        <begin position="130"/>
        <end position="147"/>
    </location>
</feature>
<evidence type="ECO:0008006" key="4">
    <source>
        <dbReference type="Google" id="ProtNLM"/>
    </source>
</evidence>
<evidence type="ECO:0000313" key="3">
    <source>
        <dbReference type="Proteomes" id="UP000199183"/>
    </source>
</evidence>
<dbReference type="STRING" id="640635.SAMN04489806_2177"/>
<proteinExistence type="predicted"/>
<organism evidence="2 3">
    <name type="scientific">Paramicrobacterium humi</name>
    <dbReference type="NCBI Taxonomy" id="640635"/>
    <lineage>
        <taxon>Bacteria</taxon>
        <taxon>Bacillati</taxon>
        <taxon>Actinomycetota</taxon>
        <taxon>Actinomycetes</taxon>
        <taxon>Micrococcales</taxon>
        <taxon>Microbacteriaceae</taxon>
        <taxon>Paramicrobacterium</taxon>
    </lineage>
</organism>
<gene>
    <name evidence="2" type="ORF">SAMN04489806_2177</name>
</gene>
<dbReference type="Proteomes" id="UP000199183">
    <property type="component" value="Unassembled WGS sequence"/>
</dbReference>
<feature type="transmembrane region" description="Helical" evidence="1">
    <location>
        <begin position="329"/>
        <end position="348"/>
    </location>
</feature>
<feature type="transmembrane region" description="Helical" evidence="1">
    <location>
        <begin position="363"/>
        <end position="382"/>
    </location>
</feature>
<reference evidence="2 3" key="1">
    <citation type="submission" date="2016-10" db="EMBL/GenBank/DDBJ databases">
        <authorList>
            <person name="de Groot N.N."/>
        </authorList>
    </citation>
    <scope>NUCLEOTIDE SEQUENCE [LARGE SCALE GENOMIC DNA]</scope>
    <source>
        <strain evidence="2 3">DSM 21799</strain>
    </source>
</reference>
<feature type="transmembrane region" description="Helical" evidence="1">
    <location>
        <begin position="12"/>
        <end position="39"/>
    </location>
</feature>
<dbReference type="EMBL" id="FNRY01000001">
    <property type="protein sequence ID" value="SEB93886.1"/>
    <property type="molecule type" value="Genomic_DNA"/>
</dbReference>
<dbReference type="AlphaFoldDB" id="A0A1H4NFB6"/>
<name>A0A1H4NFB6_9MICO</name>
<sequence length="515" mass="55404">MNSVIRTRLVGVILWLLFATVIAVQLWVVIPGVFVMRLWEDEAFNLTVPLNLLAGHGYTSDGTLSGSALSTFDPRISTGPVVLLPITLVIALGADPVIGGRLVILGFYIALLAGLWILGNRIGGRGTTTGRLAGLIAVCVPLGWNTWASASPIQSPVDILGEVPSAALLIWAIVVFKERPWLAGLFIGLAMQTKLVAALGAPAIAVGVFLTSTGAFWPRAKRVLLCAVVAVVPSALYELWKLVTLGPAGYWSNLREFYWFFKTGGQKITPVPPAAKADALFTTWFSPIWLTVLCFVIVLVVFVLVVWRVIRAVRVAGVRPAEVVARERIALGLVAVVGVLTWSAWWMISRGTPVWPRHPSPGIYTFVPILAALAVAGIVCLWQRQRRTTAARALAVSAAVVLVATVSLQLWGRAQIADQSRYGEDLADQRAAASAISDLDDNKLVSAWGPEVSVVVLSGAHAGLTDVPRLYGTPQLWRNYDSTAAGRQTFQDRLTARCSDVPVREGPYAVCLPKG</sequence>